<protein>
    <submittedName>
        <fullName evidence="1">Uncharacterized protein</fullName>
    </submittedName>
</protein>
<reference evidence="1 2" key="1">
    <citation type="submission" date="2019-04" db="EMBL/GenBank/DDBJ databases">
        <title>Genome sequence of strain shin9-1.</title>
        <authorList>
            <person name="Gao J."/>
            <person name="Sun J."/>
        </authorList>
    </citation>
    <scope>NUCLEOTIDE SEQUENCE [LARGE SCALE GENOMIC DNA]</scope>
    <source>
        <strain evidence="2">shin9-1</strain>
    </source>
</reference>
<dbReference type="RefSeq" id="WP_136596929.1">
    <property type="nucleotide sequence ID" value="NZ_STGV01000001.1"/>
</dbReference>
<proteinExistence type="predicted"/>
<gene>
    <name evidence="1" type="ORF">FAA97_02435</name>
</gene>
<accession>A0A4S8P6P2</accession>
<keyword evidence="2" id="KW-1185">Reference proteome</keyword>
<sequence>MNDSVDYSLKCLPLLGMISKDPHPVREIELDALDVDRSSIVIDHLQFTPRKRSVPIVSLKEANERRKIT</sequence>
<evidence type="ECO:0000313" key="1">
    <source>
        <dbReference type="EMBL" id="THV25081.1"/>
    </source>
</evidence>
<dbReference type="Proteomes" id="UP000308828">
    <property type="component" value="Unassembled WGS sequence"/>
</dbReference>
<evidence type="ECO:0000313" key="2">
    <source>
        <dbReference type="Proteomes" id="UP000308828"/>
    </source>
</evidence>
<dbReference type="EMBL" id="STGV01000001">
    <property type="protein sequence ID" value="THV25081.1"/>
    <property type="molecule type" value="Genomic_DNA"/>
</dbReference>
<comment type="caution">
    <text evidence="1">The sequence shown here is derived from an EMBL/GenBank/DDBJ whole genome shotgun (WGS) entry which is preliminary data.</text>
</comment>
<dbReference type="AlphaFoldDB" id="A0A4S8P6P2"/>
<organism evidence="1 2">
    <name type="scientific">Peteryoungia ipomoeae</name>
    <dbReference type="NCBI Taxonomy" id="1210932"/>
    <lineage>
        <taxon>Bacteria</taxon>
        <taxon>Pseudomonadati</taxon>
        <taxon>Pseudomonadota</taxon>
        <taxon>Alphaproteobacteria</taxon>
        <taxon>Hyphomicrobiales</taxon>
        <taxon>Rhizobiaceae</taxon>
        <taxon>Peteryoungia</taxon>
    </lineage>
</organism>
<name>A0A4S8P6P2_9HYPH</name>